<evidence type="ECO:0000256" key="6">
    <source>
        <dbReference type="ARBA" id="ARBA00022679"/>
    </source>
</evidence>
<keyword evidence="8" id="KW-0547">Nucleotide-binding</keyword>
<dbReference type="CDD" id="cd00088">
    <property type="entry name" value="HPT"/>
    <property type="match status" value="1"/>
</dbReference>
<evidence type="ECO:0000256" key="2">
    <source>
        <dbReference type="ARBA" id="ARBA00004429"/>
    </source>
</evidence>
<dbReference type="Gene3D" id="1.10.287.130">
    <property type="match status" value="1"/>
</dbReference>
<dbReference type="CDD" id="cd00082">
    <property type="entry name" value="HisKA"/>
    <property type="match status" value="1"/>
</dbReference>
<keyword evidence="25" id="KW-1185">Reference proteome</keyword>
<dbReference type="AlphaFoldDB" id="E6WTP4"/>
<feature type="modified residue" description="4-aspartylphosphate" evidence="18">
    <location>
        <position position="514"/>
    </location>
</feature>
<comment type="subcellular location">
    <subcellularLocation>
        <location evidence="2">Cell inner membrane</location>
        <topology evidence="2">Multi-pass membrane protein</topology>
    </subcellularLocation>
</comment>
<evidence type="ECO:0000256" key="19">
    <source>
        <dbReference type="SAM" id="MobiDB-lite"/>
    </source>
</evidence>
<dbReference type="EMBL" id="CP002446">
    <property type="protein sequence ID" value="ADV27543.1"/>
    <property type="molecule type" value="Genomic_DNA"/>
</dbReference>
<evidence type="ECO:0000256" key="11">
    <source>
        <dbReference type="ARBA" id="ARBA00022989"/>
    </source>
</evidence>
<evidence type="ECO:0000256" key="20">
    <source>
        <dbReference type="SAM" id="Phobius"/>
    </source>
</evidence>
<comment type="catalytic activity">
    <reaction evidence="1">
        <text>ATP + protein L-histidine = ADP + protein N-phospho-L-histidine.</text>
        <dbReference type="EC" id="2.7.13.3"/>
    </reaction>
</comment>
<evidence type="ECO:0000256" key="1">
    <source>
        <dbReference type="ARBA" id="ARBA00000085"/>
    </source>
</evidence>
<dbReference type="InterPro" id="IPR008207">
    <property type="entry name" value="Sig_transdc_His_kin_Hpt_dom"/>
</dbReference>
<gene>
    <name evidence="24" type="ordered locus">Psesu_1701</name>
</gene>
<dbReference type="SUPFAM" id="SSF47384">
    <property type="entry name" value="Homodimeric domain of signal transducing histidine kinase"/>
    <property type="match status" value="1"/>
</dbReference>
<evidence type="ECO:0000256" key="3">
    <source>
        <dbReference type="ARBA" id="ARBA00012438"/>
    </source>
</evidence>
<dbReference type="GO" id="GO:0000155">
    <property type="term" value="F:phosphorelay sensor kinase activity"/>
    <property type="evidence" value="ECO:0007669"/>
    <property type="project" value="InterPro"/>
</dbReference>
<dbReference type="FunFam" id="1.10.287.130:FF:000002">
    <property type="entry name" value="Two-component osmosensing histidine kinase"/>
    <property type="match status" value="1"/>
</dbReference>
<keyword evidence="11 20" id="KW-1133">Transmembrane helix</keyword>
<comment type="subunit">
    <text evidence="15">At low DSF concentrations, interacts with RpfF.</text>
</comment>
<dbReference type="GO" id="GO:0005524">
    <property type="term" value="F:ATP binding"/>
    <property type="evidence" value="ECO:0007669"/>
    <property type="project" value="UniProtKB-KW"/>
</dbReference>
<dbReference type="InterPro" id="IPR005467">
    <property type="entry name" value="His_kinase_dom"/>
</dbReference>
<dbReference type="SMART" id="SM00387">
    <property type="entry name" value="HATPase_c"/>
    <property type="match status" value="1"/>
</dbReference>
<feature type="region of interest" description="Disordered" evidence="19">
    <location>
        <begin position="587"/>
        <end position="610"/>
    </location>
</feature>
<dbReference type="KEGG" id="psu:Psesu_1701"/>
<dbReference type="Gene3D" id="1.20.120.160">
    <property type="entry name" value="HPT domain"/>
    <property type="match status" value="1"/>
</dbReference>
<dbReference type="PRINTS" id="PR00344">
    <property type="entry name" value="BCTRLSENSOR"/>
</dbReference>
<proteinExistence type="predicted"/>
<evidence type="ECO:0000256" key="16">
    <source>
        <dbReference type="ARBA" id="ARBA00068150"/>
    </source>
</evidence>
<name>E6WTP4_PSEUU</name>
<evidence type="ECO:0000313" key="24">
    <source>
        <dbReference type="EMBL" id="ADV27543.1"/>
    </source>
</evidence>
<dbReference type="InterPro" id="IPR036097">
    <property type="entry name" value="HisK_dim/P_sf"/>
</dbReference>
<dbReference type="SUPFAM" id="SSF52172">
    <property type="entry name" value="CheY-like"/>
    <property type="match status" value="1"/>
</dbReference>
<dbReference type="eggNOG" id="COG0745">
    <property type="taxonomic scope" value="Bacteria"/>
</dbReference>
<evidence type="ECO:0000256" key="10">
    <source>
        <dbReference type="ARBA" id="ARBA00022840"/>
    </source>
</evidence>
<feature type="transmembrane region" description="Helical" evidence="20">
    <location>
        <begin position="51"/>
        <end position="73"/>
    </location>
</feature>
<evidence type="ECO:0000256" key="17">
    <source>
        <dbReference type="PROSITE-ProRule" id="PRU00110"/>
    </source>
</evidence>
<keyword evidence="12" id="KW-0902">Two-component regulatory system</keyword>
<dbReference type="GO" id="GO:0005886">
    <property type="term" value="C:plasma membrane"/>
    <property type="evidence" value="ECO:0007669"/>
    <property type="project" value="UniProtKB-SubCell"/>
</dbReference>
<evidence type="ECO:0000256" key="13">
    <source>
        <dbReference type="ARBA" id="ARBA00023026"/>
    </source>
</evidence>
<dbReference type="RefSeq" id="WP_013535371.1">
    <property type="nucleotide sequence ID" value="NC_014924.1"/>
</dbReference>
<keyword evidence="13" id="KW-0843">Virulence</keyword>
<dbReference type="PANTHER" id="PTHR45339:SF1">
    <property type="entry name" value="HYBRID SIGNAL TRANSDUCTION HISTIDINE KINASE J"/>
    <property type="match status" value="1"/>
</dbReference>
<feature type="modified residue" description="Phosphohistidine" evidence="17">
    <location>
        <position position="670"/>
    </location>
</feature>
<dbReference type="EC" id="2.7.13.3" evidence="3"/>
<feature type="domain" description="HPt" evidence="23">
    <location>
        <begin position="631"/>
        <end position="724"/>
    </location>
</feature>
<dbReference type="Pfam" id="PF02518">
    <property type="entry name" value="HATPase_c"/>
    <property type="match status" value="1"/>
</dbReference>
<accession>E6WTP4</accession>
<evidence type="ECO:0000256" key="12">
    <source>
        <dbReference type="ARBA" id="ARBA00023012"/>
    </source>
</evidence>
<dbReference type="SMART" id="SM00073">
    <property type="entry name" value="HPT"/>
    <property type="match status" value="1"/>
</dbReference>
<evidence type="ECO:0000259" key="23">
    <source>
        <dbReference type="PROSITE" id="PS50894"/>
    </source>
</evidence>
<dbReference type="Gene3D" id="3.30.565.10">
    <property type="entry name" value="Histidine kinase-like ATPase, C-terminal domain"/>
    <property type="match status" value="1"/>
</dbReference>
<evidence type="ECO:0000256" key="15">
    <source>
        <dbReference type="ARBA" id="ARBA00064003"/>
    </source>
</evidence>
<sequence>MASAWDWLKQRLVRRPDSEHGQALVRIVLILLILSYVLLPSSRAGLDPVQYRDVLAIVLGGLALSLAIFGWLLARPGRSDVRRAVGMLADYGLMAAGMIRMGEPLAWVYIVVMWVTIGNGLRYGNRYLLAAVAMAVASFGTVVWATEFWHSVRALGLGLLAGLVAVPMYLSSLLRQLTRATEEAQRASEAKSRFLANMSHEFRTPLNGLAGMTELLSTTPLDSEQRECLRTIQASTRSLMGLVEDVLDISAIEAGKVKLSPENFSPREAVDSIGLILQPQARQKQLEYLVVVEDAVPSLVHGDAVHLRQVLLNLVGNAVKFTDAGRVRVDVSLAGASDGQVVRLRFAVSDTGIGIPESMRERLFEAFEQADAGLARRYGGTGLGTTIARGLVEAMGGRIGYENLEPRGSRFWFEIPFQAAAEPRRVAVLEPGQEAEVEAAPSDDGKVIAFADPFLRHRARVRSMQVLVADDYEANRMVLQRLLQKAGHKVTCVAGGEEVLDAMAVRDYDVAVVDLHMPGISGLDLLRQLRVIQAGGGPQTPVVILSADVTPESIQRCEKAGAYAFLAKPVAASRLLDVLADAALKRSRRPGQPGLPGEPRPVSTIGSTGAGNAGTVLDPSVLDELAAMGMGLAFEREFVRHCLVDAEGCVASMQQAGDEGDWSRLRDHAHAIKGVAANMGLVRVAELGGALMRLPEYQMRTQWREQLERLVDALAEGRRALDARTGRAGEARDSND</sequence>
<dbReference type="SUPFAM" id="SSF55874">
    <property type="entry name" value="ATPase domain of HSP90 chaperone/DNA topoisomerase II/histidine kinase"/>
    <property type="match status" value="1"/>
</dbReference>
<evidence type="ECO:0000313" key="25">
    <source>
        <dbReference type="Proteomes" id="UP000008632"/>
    </source>
</evidence>
<dbReference type="Pfam" id="PF00512">
    <property type="entry name" value="HisKA"/>
    <property type="match status" value="1"/>
</dbReference>
<evidence type="ECO:0000256" key="18">
    <source>
        <dbReference type="PROSITE-ProRule" id="PRU00169"/>
    </source>
</evidence>
<feature type="domain" description="Histidine kinase" evidence="21">
    <location>
        <begin position="197"/>
        <end position="419"/>
    </location>
</feature>
<dbReference type="InterPro" id="IPR004358">
    <property type="entry name" value="Sig_transdc_His_kin-like_C"/>
</dbReference>
<evidence type="ECO:0000256" key="4">
    <source>
        <dbReference type="ARBA" id="ARBA00022475"/>
    </source>
</evidence>
<evidence type="ECO:0000259" key="21">
    <source>
        <dbReference type="PROSITE" id="PS50109"/>
    </source>
</evidence>
<dbReference type="Pfam" id="PF00072">
    <property type="entry name" value="Response_reg"/>
    <property type="match status" value="1"/>
</dbReference>
<feature type="transmembrane region" description="Helical" evidence="20">
    <location>
        <begin position="152"/>
        <end position="170"/>
    </location>
</feature>
<dbReference type="SUPFAM" id="SSF47226">
    <property type="entry name" value="Histidine-containing phosphotransfer domain, HPT domain"/>
    <property type="match status" value="1"/>
</dbReference>
<evidence type="ECO:0000256" key="7">
    <source>
        <dbReference type="ARBA" id="ARBA00022692"/>
    </source>
</evidence>
<dbReference type="InterPro" id="IPR001789">
    <property type="entry name" value="Sig_transdc_resp-reg_receiver"/>
</dbReference>
<keyword evidence="5 18" id="KW-0597">Phosphoprotein</keyword>
<dbReference type="Proteomes" id="UP000008632">
    <property type="component" value="Chromosome"/>
</dbReference>
<feature type="transmembrane region" description="Helical" evidence="20">
    <location>
        <begin position="20"/>
        <end position="39"/>
    </location>
</feature>
<dbReference type="eggNOG" id="COG2205">
    <property type="taxonomic scope" value="Bacteria"/>
</dbReference>
<dbReference type="OrthoDB" id="9797243at2"/>
<feature type="domain" description="Response regulatory" evidence="22">
    <location>
        <begin position="465"/>
        <end position="583"/>
    </location>
</feature>
<keyword evidence="10" id="KW-0067">ATP-binding</keyword>
<reference evidence="24 25" key="1">
    <citation type="submission" date="2011-01" db="EMBL/GenBank/DDBJ databases">
        <title>Complete sequence of Pseudoxanthomonas suwonensis 11-1.</title>
        <authorList>
            <consortium name="US DOE Joint Genome Institute"/>
            <person name="Lucas S."/>
            <person name="Copeland A."/>
            <person name="Lapidus A."/>
            <person name="Cheng J.-F."/>
            <person name="Goodwin L."/>
            <person name="Pitluck S."/>
            <person name="Teshima H."/>
            <person name="Detter J.C."/>
            <person name="Han C."/>
            <person name="Tapia R."/>
            <person name="Land M."/>
            <person name="Hauser L."/>
            <person name="Kyrpides N."/>
            <person name="Ivanova N."/>
            <person name="Ovchinnikova G."/>
            <person name="Siebers A.K."/>
            <person name="Allgaier M."/>
            <person name="Thelen M.P."/>
            <person name="Hugenholtz P."/>
            <person name="Gladden J."/>
            <person name="Woyke T."/>
        </authorList>
    </citation>
    <scope>NUCLEOTIDE SEQUENCE [LARGE SCALE GENOMIC DNA]</scope>
    <source>
        <strain evidence="25">11-1</strain>
    </source>
</reference>
<dbReference type="Pfam" id="PF01627">
    <property type="entry name" value="Hpt"/>
    <property type="match status" value="1"/>
</dbReference>
<keyword evidence="9 24" id="KW-0418">Kinase</keyword>
<protein>
    <recommendedName>
        <fullName evidence="16">Sensory/regulatory protein RpfC</fullName>
        <ecNumber evidence="3">2.7.13.3</ecNumber>
    </recommendedName>
</protein>
<dbReference type="InterPro" id="IPR036890">
    <property type="entry name" value="HATPase_C_sf"/>
</dbReference>
<dbReference type="STRING" id="743721.Psesu_1701"/>
<dbReference type="CDD" id="cd17546">
    <property type="entry name" value="REC_hyHK_CKI1_RcsC-like"/>
    <property type="match status" value="1"/>
</dbReference>
<dbReference type="Gene3D" id="3.40.50.2300">
    <property type="match status" value="1"/>
</dbReference>
<evidence type="ECO:0000256" key="14">
    <source>
        <dbReference type="ARBA" id="ARBA00023136"/>
    </source>
</evidence>
<dbReference type="PROSITE" id="PS50110">
    <property type="entry name" value="RESPONSE_REGULATORY"/>
    <property type="match status" value="1"/>
</dbReference>
<keyword evidence="6" id="KW-0808">Transferase</keyword>
<dbReference type="PROSITE" id="PS50109">
    <property type="entry name" value="HIS_KIN"/>
    <property type="match status" value="1"/>
</dbReference>
<keyword evidence="7 20" id="KW-0812">Transmembrane</keyword>
<dbReference type="HOGENOM" id="CLU_000445_104_10_6"/>
<dbReference type="PANTHER" id="PTHR45339">
    <property type="entry name" value="HYBRID SIGNAL TRANSDUCTION HISTIDINE KINASE J"/>
    <property type="match status" value="1"/>
</dbReference>
<dbReference type="InterPro" id="IPR036641">
    <property type="entry name" value="HPT_dom_sf"/>
</dbReference>
<feature type="transmembrane region" description="Helical" evidence="20">
    <location>
        <begin position="93"/>
        <end position="115"/>
    </location>
</feature>
<dbReference type="CDD" id="cd16922">
    <property type="entry name" value="HATPase_EvgS-ArcB-TorS-like"/>
    <property type="match status" value="1"/>
</dbReference>
<dbReference type="PROSITE" id="PS50894">
    <property type="entry name" value="HPT"/>
    <property type="match status" value="1"/>
</dbReference>
<dbReference type="InterPro" id="IPR011006">
    <property type="entry name" value="CheY-like_superfamily"/>
</dbReference>
<keyword evidence="4" id="KW-1003">Cell membrane</keyword>
<evidence type="ECO:0000256" key="9">
    <source>
        <dbReference type="ARBA" id="ARBA00022777"/>
    </source>
</evidence>
<evidence type="ECO:0000259" key="22">
    <source>
        <dbReference type="PROSITE" id="PS50110"/>
    </source>
</evidence>
<dbReference type="InterPro" id="IPR003594">
    <property type="entry name" value="HATPase_dom"/>
</dbReference>
<dbReference type="SMART" id="SM00448">
    <property type="entry name" value="REC"/>
    <property type="match status" value="1"/>
</dbReference>
<dbReference type="SMART" id="SM00388">
    <property type="entry name" value="HisKA"/>
    <property type="match status" value="1"/>
</dbReference>
<evidence type="ECO:0000256" key="5">
    <source>
        <dbReference type="ARBA" id="ARBA00022553"/>
    </source>
</evidence>
<feature type="transmembrane region" description="Helical" evidence="20">
    <location>
        <begin position="127"/>
        <end position="146"/>
    </location>
</feature>
<organism evidence="24 25">
    <name type="scientific">Pseudoxanthomonas suwonensis (strain 11-1)</name>
    <dbReference type="NCBI Taxonomy" id="743721"/>
    <lineage>
        <taxon>Bacteria</taxon>
        <taxon>Pseudomonadati</taxon>
        <taxon>Pseudomonadota</taxon>
        <taxon>Gammaproteobacteria</taxon>
        <taxon>Lysobacterales</taxon>
        <taxon>Lysobacteraceae</taxon>
        <taxon>Pseudoxanthomonas</taxon>
    </lineage>
</organism>
<evidence type="ECO:0000256" key="8">
    <source>
        <dbReference type="ARBA" id="ARBA00022741"/>
    </source>
</evidence>
<keyword evidence="14 20" id="KW-0472">Membrane</keyword>
<dbReference type="FunFam" id="3.30.565.10:FF:000010">
    <property type="entry name" value="Sensor histidine kinase RcsC"/>
    <property type="match status" value="1"/>
</dbReference>
<dbReference type="InterPro" id="IPR003661">
    <property type="entry name" value="HisK_dim/P_dom"/>
</dbReference>